<proteinExistence type="predicted"/>
<name>A0A2N5SAJ7_9BASI</name>
<comment type="caution">
    <text evidence="1">The sequence shown here is derived from an EMBL/GenBank/DDBJ whole genome shotgun (WGS) entry which is preliminary data.</text>
</comment>
<dbReference type="EMBL" id="PGCI01000970">
    <property type="protein sequence ID" value="PLW10266.1"/>
    <property type="molecule type" value="Genomic_DNA"/>
</dbReference>
<organism evidence="1 2">
    <name type="scientific">Puccinia coronata f. sp. avenae</name>
    <dbReference type="NCBI Taxonomy" id="200324"/>
    <lineage>
        <taxon>Eukaryota</taxon>
        <taxon>Fungi</taxon>
        <taxon>Dikarya</taxon>
        <taxon>Basidiomycota</taxon>
        <taxon>Pucciniomycotina</taxon>
        <taxon>Pucciniomycetes</taxon>
        <taxon>Pucciniales</taxon>
        <taxon>Pucciniaceae</taxon>
        <taxon>Puccinia</taxon>
    </lineage>
</organism>
<reference evidence="1 2" key="1">
    <citation type="submission" date="2017-11" db="EMBL/GenBank/DDBJ databases">
        <title>De novo assembly and phasing of dikaryotic genomes from two isolates of Puccinia coronata f. sp. avenae, the causal agent of oat crown rust.</title>
        <authorList>
            <person name="Miller M.E."/>
            <person name="Zhang Y."/>
            <person name="Omidvar V."/>
            <person name="Sperschneider J."/>
            <person name="Schwessinger B."/>
            <person name="Raley C."/>
            <person name="Palmer J.M."/>
            <person name="Garnica D."/>
            <person name="Upadhyaya N."/>
            <person name="Rathjen J."/>
            <person name="Taylor J.M."/>
            <person name="Park R.F."/>
            <person name="Dodds P.N."/>
            <person name="Hirsch C.D."/>
            <person name="Kianian S.F."/>
            <person name="Figueroa M."/>
        </authorList>
    </citation>
    <scope>NUCLEOTIDE SEQUENCE [LARGE SCALE GENOMIC DNA]</scope>
    <source>
        <strain evidence="1">12SD80</strain>
    </source>
</reference>
<sequence length="81" mass="8550">TPPGATCSVSRFQPATCSPSRCYLLGEQVAACNLIAKQAAAATCSVAPARRARPRTRRQVPTSVAGCSTHQASVRRHVYGH</sequence>
<evidence type="ECO:0000313" key="1">
    <source>
        <dbReference type="EMBL" id="PLW10266.1"/>
    </source>
</evidence>
<dbReference type="Proteomes" id="UP000235392">
    <property type="component" value="Unassembled WGS sequence"/>
</dbReference>
<feature type="non-terminal residue" evidence="1">
    <location>
        <position position="1"/>
    </location>
</feature>
<gene>
    <name evidence="1" type="ORF">PCASD_21216</name>
</gene>
<protein>
    <submittedName>
        <fullName evidence="1">Uncharacterized protein</fullName>
    </submittedName>
</protein>
<accession>A0A2N5SAJ7</accession>
<dbReference type="AlphaFoldDB" id="A0A2N5SAJ7"/>
<evidence type="ECO:0000313" key="2">
    <source>
        <dbReference type="Proteomes" id="UP000235392"/>
    </source>
</evidence>